<evidence type="ECO:0000313" key="2">
    <source>
        <dbReference type="Proteomes" id="UP001293254"/>
    </source>
</evidence>
<evidence type="ECO:0000313" key="1">
    <source>
        <dbReference type="EMBL" id="KAK4423278.1"/>
    </source>
</evidence>
<reference evidence="1" key="2">
    <citation type="journal article" date="2024" name="Plant">
        <title>Genomic evolution and insights into agronomic trait innovations of Sesamum species.</title>
        <authorList>
            <person name="Miao H."/>
            <person name="Wang L."/>
            <person name="Qu L."/>
            <person name="Liu H."/>
            <person name="Sun Y."/>
            <person name="Le M."/>
            <person name="Wang Q."/>
            <person name="Wei S."/>
            <person name="Zheng Y."/>
            <person name="Lin W."/>
            <person name="Duan Y."/>
            <person name="Cao H."/>
            <person name="Xiong S."/>
            <person name="Wang X."/>
            <person name="Wei L."/>
            <person name="Li C."/>
            <person name="Ma Q."/>
            <person name="Ju M."/>
            <person name="Zhao R."/>
            <person name="Li G."/>
            <person name="Mu C."/>
            <person name="Tian Q."/>
            <person name="Mei H."/>
            <person name="Zhang T."/>
            <person name="Gao T."/>
            <person name="Zhang H."/>
        </authorList>
    </citation>
    <scope>NUCLEOTIDE SEQUENCE</scope>
    <source>
        <strain evidence="1">3651</strain>
    </source>
</reference>
<keyword evidence="2" id="KW-1185">Reference proteome</keyword>
<organism evidence="1 2">
    <name type="scientific">Sesamum alatum</name>
    <dbReference type="NCBI Taxonomy" id="300844"/>
    <lineage>
        <taxon>Eukaryota</taxon>
        <taxon>Viridiplantae</taxon>
        <taxon>Streptophyta</taxon>
        <taxon>Embryophyta</taxon>
        <taxon>Tracheophyta</taxon>
        <taxon>Spermatophyta</taxon>
        <taxon>Magnoliopsida</taxon>
        <taxon>eudicotyledons</taxon>
        <taxon>Gunneridae</taxon>
        <taxon>Pentapetalae</taxon>
        <taxon>asterids</taxon>
        <taxon>lamiids</taxon>
        <taxon>Lamiales</taxon>
        <taxon>Pedaliaceae</taxon>
        <taxon>Sesamum</taxon>
    </lineage>
</organism>
<dbReference type="EMBL" id="JACGWO010000007">
    <property type="protein sequence ID" value="KAK4423278.1"/>
    <property type="molecule type" value="Genomic_DNA"/>
</dbReference>
<dbReference type="Proteomes" id="UP001293254">
    <property type="component" value="Unassembled WGS sequence"/>
</dbReference>
<protein>
    <submittedName>
        <fullName evidence="1">Uncharacterized protein</fullName>
    </submittedName>
</protein>
<name>A0AAE1Y424_9LAMI</name>
<accession>A0AAE1Y424</accession>
<reference evidence="1" key="1">
    <citation type="submission" date="2020-06" db="EMBL/GenBank/DDBJ databases">
        <authorList>
            <person name="Li T."/>
            <person name="Hu X."/>
            <person name="Zhang T."/>
            <person name="Song X."/>
            <person name="Zhang H."/>
            <person name="Dai N."/>
            <person name="Sheng W."/>
            <person name="Hou X."/>
            <person name="Wei L."/>
        </authorList>
    </citation>
    <scope>NUCLEOTIDE SEQUENCE</scope>
    <source>
        <strain evidence="1">3651</strain>
        <tissue evidence="1">Leaf</tissue>
    </source>
</reference>
<sequence length="146" mass="16193">MDLFSQPKPLSQYVFSSSSTHNPSSVVWSPLLPLLPSPSPLLPSPSPLSSSSQLLLSFLGIFGSKVLYVASAQKKLEGKELLRPQALDLFASPCDEANKAINSFRGFILHQKSLFVKSLRGKRKDKHNYSSVCTTFSQFHRTIGYY</sequence>
<proteinExistence type="predicted"/>
<comment type="caution">
    <text evidence="1">The sequence shown here is derived from an EMBL/GenBank/DDBJ whole genome shotgun (WGS) entry which is preliminary data.</text>
</comment>
<dbReference type="AlphaFoldDB" id="A0AAE1Y424"/>
<gene>
    <name evidence="1" type="ORF">Salat_1910600</name>
</gene>